<gene>
    <name evidence="6" type="ORF">W911_15835</name>
</gene>
<evidence type="ECO:0000313" key="7">
    <source>
        <dbReference type="Proteomes" id="UP000018542"/>
    </source>
</evidence>
<dbReference type="EMBL" id="CP006912">
    <property type="protein sequence ID" value="AHB49539.1"/>
    <property type="molecule type" value="Genomic_DNA"/>
</dbReference>
<dbReference type="OrthoDB" id="7203053at2"/>
<keyword evidence="6" id="KW-0489">Methyltransferase</keyword>
<keyword evidence="2 5" id="KW-0812">Transmembrane</keyword>
<dbReference type="KEGG" id="hni:W911_15835"/>
<name>V5SHW5_9HYPH</name>
<proteinExistence type="predicted"/>
<keyword evidence="7" id="KW-1185">Reference proteome</keyword>
<organism evidence="6 7">
    <name type="scientific">Hyphomicrobium nitrativorans NL23</name>
    <dbReference type="NCBI Taxonomy" id="1029756"/>
    <lineage>
        <taxon>Bacteria</taxon>
        <taxon>Pseudomonadati</taxon>
        <taxon>Pseudomonadota</taxon>
        <taxon>Alphaproteobacteria</taxon>
        <taxon>Hyphomicrobiales</taxon>
        <taxon>Hyphomicrobiaceae</taxon>
        <taxon>Hyphomicrobium</taxon>
    </lineage>
</organism>
<dbReference type="PANTHER" id="PTHR43847:SF1">
    <property type="entry name" value="BLL3993 PROTEIN"/>
    <property type="match status" value="1"/>
</dbReference>
<dbReference type="HOGENOM" id="CLU_065200_5_1_5"/>
<keyword evidence="3 5" id="KW-1133">Transmembrane helix</keyword>
<dbReference type="Gene3D" id="1.20.120.1630">
    <property type="match status" value="1"/>
</dbReference>
<evidence type="ECO:0000256" key="1">
    <source>
        <dbReference type="ARBA" id="ARBA00004127"/>
    </source>
</evidence>
<accession>V5SHW5</accession>
<sequence>MLEIVAVLVLLGTVVWFSMASFSHFERNTPPSRGTLFVTAMTPAGTIVNFMVWRRLTEPVAQNATLLALALGLLAAAVFWSAQKSAPSRLLGRAFSDHTPGTLVDAGPYAYVRNPLYTSYLIYWLAWVPLMGGHWVAIAIFAVMLATYVGAALGEERQLAARLGASYQAYAARTKRFIPWVV</sequence>
<evidence type="ECO:0000256" key="3">
    <source>
        <dbReference type="ARBA" id="ARBA00022989"/>
    </source>
</evidence>
<keyword evidence="4 5" id="KW-0472">Membrane</keyword>
<dbReference type="GO" id="GO:0012505">
    <property type="term" value="C:endomembrane system"/>
    <property type="evidence" value="ECO:0007669"/>
    <property type="project" value="UniProtKB-SubCell"/>
</dbReference>
<evidence type="ECO:0000313" key="6">
    <source>
        <dbReference type="EMBL" id="AHB49539.1"/>
    </source>
</evidence>
<dbReference type="AlphaFoldDB" id="V5SHW5"/>
<dbReference type="PANTHER" id="PTHR43847">
    <property type="entry name" value="BLL3993 PROTEIN"/>
    <property type="match status" value="1"/>
</dbReference>
<dbReference type="InterPro" id="IPR052527">
    <property type="entry name" value="Metal_cation-efflux_comp"/>
</dbReference>
<dbReference type="PATRIC" id="fig|1029756.8.peg.3299"/>
<dbReference type="RefSeq" id="WP_023788468.1">
    <property type="nucleotide sequence ID" value="NC_022997.1"/>
</dbReference>
<protein>
    <submittedName>
        <fullName evidence="6">Isoprenylcysteine carboxyl methyltransferase</fullName>
    </submittedName>
</protein>
<dbReference type="Proteomes" id="UP000018542">
    <property type="component" value="Chromosome"/>
</dbReference>
<feature type="transmembrane region" description="Helical" evidence="5">
    <location>
        <begin position="121"/>
        <end position="149"/>
    </location>
</feature>
<reference evidence="6 7" key="1">
    <citation type="journal article" date="2014" name="Genome Announc.">
        <title>Complete Genome Sequence of Hyphomicrobium nitrativorans Strain NL23, a Denitrifying Bacterium Isolated from Biofilm of a Methanol-Fed Denitrification System Treating Seawater at the Montreal Biodome.</title>
        <authorList>
            <person name="Martineau C."/>
            <person name="Villeneuve C."/>
            <person name="Mauffrey F."/>
            <person name="Villemur R."/>
        </authorList>
    </citation>
    <scope>NUCLEOTIDE SEQUENCE [LARGE SCALE GENOMIC DNA]</scope>
    <source>
        <strain evidence="6">NL23</strain>
    </source>
</reference>
<feature type="transmembrane region" description="Helical" evidence="5">
    <location>
        <begin position="65"/>
        <end position="82"/>
    </location>
</feature>
<dbReference type="InterPro" id="IPR007318">
    <property type="entry name" value="Phopholipid_MeTrfase"/>
</dbReference>
<dbReference type="Pfam" id="PF04191">
    <property type="entry name" value="PEMT"/>
    <property type="match status" value="1"/>
</dbReference>
<feature type="transmembrane region" description="Helical" evidence="5">
    <location>
        <begin position="36"/>
        <end position="53"/>
    </location>
</feature>
<dbReference type="GO" id="GO:0032259">
    <property type="term" value="P:methylation"/>
    <property type="evidence" value="ECO:0007669"/>
    <property type="project" value="UniProtKB-KW"/>
</dbReference>
<dbReference type="GO" id="GO:0008168">
    <property type="term" value="F:methyltransferase activity"/>
    <property type="evidence" value="ECO:0007669"/>
    <property type="project" value="UniProtKB-KW"/>
</dbReference>
<keyword evidence="6" id="KW-0808">Transferase</keyword>
<comment type="subcellular location">
    <subcellularLocation>
        <location evidence="1">Endomembrane system</location>
        <topology evidence="1">Multi-pass membrane protein</topology>
    </subcellularLocation>
</comment>
<evidence type="ECO:0000256" key="5">
    <source>
        <dbReference type="SAM" id="Phobius"/>
    </source>
</evidence>
<evidence type="ECO:0000256" key="2">
    <source>
        <dbReference type="ARBA" id="ARBA00022692"/>
    </source>
</evidence>
<evidence type="ECO:0000256" key="4">
    <source>
        <dbReference type="ARBA" id="ARBA00023136"/>
    </source>
</evidence>